<reference evidence="1" key="1">
    <citation type="journal article" date="2014" name="Nat. Commun.">
        <title>The tobacco genome sequence and its comparison with those of tomato and potato.</title>
        <authorList>
            <person name="Sierro N."/>
            <person name="Battey J.N."/>
            <person name="Ouadi S."/>
            <person name="Bakaher N."/>
            <person name="Bovet L."/>
            <person name="Willig A."/>
            <person name="Goepfert S."/>
            <person name="Peitsch M.C."/>
            <person name="Ivanov N.V."/>
        </authorList>
    </citation>
    <scope>NUCLEOTIDE SEQUENCE [LARGE SCALE GENOMIC DNA]</scope>
</reference>
<organism evidence="1 2">
    <name type="scientific">Nicotiana tabacum</name>
    <name type="common">Common tobacco</name>
    <dbReference type="NCBI Taxonomy" id="4097"/>
    <lineage>
        <taxon>Eukaryota</taxon>
        <taxon>Viridiplantae</taxon>
        <taxon>Streptophyta</taxon>
        <taxon>Embryophyta</taxon>
        <taxon>Tracheophyta</taxon>
        <taxon>Spermatophyta</taxon>
        <taxon>Magnoliopsida</taxon>
        <taxon>eudicotyledons</taxon>
        <taxon>Gunneridae</taxon>
        <taxon>Pentapetalae</taxon>
        <taxon>asterids</taxon>
        <taxon>lamiids</taxon>
        <taxon>Solanales</taxon>
        <taxon>Solanaceae</taxon>
        <taxon>Nicotianoideae</taxon>
        <taxon>Nicotianeae</taxon>
        <taxon>Nicotiana</taxon>
    </lineage>
</organism>
<keyword evidence="1" id="KW-1185">Reference proteome</keyword>
<dbReference type="RefSeq" id="XP_075098249.1">
    <property type="nucleotide sequence ID" value="XM_075242148.1"/>
</dbReference>
<proteinExistence type="predicted"/>
<gene>
    <name evidence="2" type="primary">LOC107787018</name>
</gene>
<evidence type="ECO:0000313" key="1">
    <source>
        <dbReference type="Proteomes" id="UP000790787"/>
    </source>
</evidence>
<dbReference type="Proteomes" id="UP000790787">
    <property type="component" value="Chromosome 21"/>
</dbReference>
<reference evidence="2" key="2">
    <citation type="submission" date="2025-08" db="UniProtKB">
        <authorList>
            <consortium name="RefSeq"/>
        </authorList>
    </citation>
    <scope>IDENTIFICATION</scope>
    <source>
        <tissue evidence="2">Leaf</tissue>
    </source>
</reference>
<protein>
    <submittedName>
        <fullName evidence="2">Uncharacterized protein LOC107787018 isoform X1</fullName>
    </submittedName>
</protein>
<name>A0AC58TLZ0_TOBAC</name>
<accession>A0AC58TLZ0</accession>
<sequence>MMRNHYFKGYSPSNFIVVAFFSLIRLYLFFLRWFVLLLVQHTNAHGLSENPKKDYFQGHESVLKGPPPSLQVSKKLIIHQREIQKNPMTEFFRITMWMQDYTLTKRHQNSKYWARAMHVPSLIGPDIYFTFYIEGVESVSAGSDRQTGRHP</sequence>
<evidence type="ECO:0000313" key="2">
    <source>
        <dbReference type="RefSeq" id="XP_075098249.1"/>
    </source>
</evidence>